<dbReference type="InterPro" id="IPR002347">
    <property type="entry name" value="SDR_fam"/>
</dbReference>
<dbReference type="Gene3D" id="3.40.50.720">
    <property type="entry name" value="NAD(P)-binding Rossmann-like Domain"/>
    <property type="match status" value="1"/>
</dbReference>
<dbReference type="Proteomes" id="UP000739565">
    <property type="component" value="Unassembled WGS sequence"/>
</dbReference>
<evidence type="ECO:0000313" key="2">
    <source>
        <dbReference type="Proteomes" id="UP000739565"/>
    </source>
</evidence>
<organism evidence="1 2">
    <name type="scientific">Zwartia hollandica</name>
    <dbReference type="NCBI Taxonomy" id="324606"/>
    <lineage>
        <taxon>Bacteria</taxon>
        <taxon>Pseudomonadati</taxon>
        <taxon>Pseudomonadota</taxon>
        <taxon>Betaproteobacteria</taxon>
        <taxon>Burkholderiales</taxon>
        <taxon>Alcaligenaceae</taxon>
        <taxon>Zwartia</taxon>
    </lineage>
</organism>
<dbReference type="InterPro" id="IPR036291">
    <property type="entry name" value="NAD(P)-bd_dom_sf"/>
</dbReference>
<reference evidence="1" key="1">
    <citation type="submission" date="2021-07" db="EMBL/GenBank/DDBJ databases">
        <title>New genus and species of the family Alcaligenaceae.</title>
        <authorList>
            <person name="Hahn M.W."/>
        </authorList>
    </citation>
    <scope>NUCLEOTIDE SEQUENCE</scope>
    <source>
        <strain evidence="1">LF4-65</strain>
    </source>
</reference>
<proteinExistence type="predicted"/>
<name>A0A953NA64_9BURK</name>
<accession>A0A953NA64</accession>
<protein>
    <submittedName>
        <fullName evidence="1">SDR family NAD(P)-dependent oxidoreductase</fullName>
    </submittedName>
</protein>
<evidence type="ECO:0000313" key="1">
    <source>
        <dbReference type="EMBL" id="MBZ1351114.1"/>
    </source>
</evidence>
<gene>
    <name evidence="1" type="ORF">KZZ10_10700</name>
</gene>
<dbReference type="PANTHER" id="PTHR43431">
    <property type="entry name" value="OXIDOREDUCTASE, SHORT CHAIN DEHYDROGENASE/REDUCTASE FAMILY (AFU_ORTHOLOGUE AFUA_5G14000)"/>
    <property type="match status" value="1"/>
</dbReference>
<dbReference type="RefSeq" id="WP_259661532.1">
    <property type="nucleotide sequence ID" value="NZ_JAHXRI010000010.1"/>
</dbReference>
<sequence>MSTSPAVTTSQKVCLIVGAGDATGSAIAKRFAQAGFTVCVTRRTPDASAALVRSIQDAGGRAIAYQLDARREEEVIALLKKIEADVGALEVVVFNVGGNVRFPLLEMTAEKYFKTWEMCAMAGFLTGREAVRAMLPRKHGTILFTGATASLRGGIGFSAFAGGKAALRALAQSMAREFGPQGLHIAHVVVDGVIDSERVRTTQPERVAALGPQGLLDPESIARAYLWLHEQTPDAWTFELDLRPSVEKW</sequence>
<dbReference type="AlphaFoldDB" id="A0A953NA64"/>
<dbReference type="PANTHER" id="PTHR43431:SF7">
    <property type="entry name" value="OXIDOREDUCTASE, SHORT CHAIN DEHYDROGENASE_REDUCTASE FAMILY (AFU_ORTHOLOGUE AFUA_5G14000)"/>
    <property type="match status" value="1"/>
</dbReference>
<dbReference type="SUPFAM" id="SSF51735">
    <property type="entry name" value="NAD(P)-binding Rossmann-fold domains"/>
    <property type="match status" value="1"/>
</dbReference>
<comment type="caution">
    <text evidence="1">The sequence shown here is derived from an EMBL/GenBank/DDBJ whole genome shotgun (WGS) entry which is preliminary data.</text>
</comment>
<dbReference type="EMBL" id="JAHXRI010000010">
    <property type="protein sequence ID" value="MBZ1351114.1"/>
    <property type="molecule type" value="Genomic_DNA"/>
</dbReference>
<keyword evidence="2" id="KW-1185">Reference proteome</keyword>
<dbReference type="Pfam" id="PF00106">
    <property type="entry name" value="adh_short"/>
    <property type="match status" value="1"/>
</dbReference>
<dbReference type="PRINTS" id="PR00081">
    <property type="entry name" value="GDHRDH"/>
</dbReference>